<accession>A0AAF0V102</accession>
<dbReference type="PANTHER" id="PTHR34072">
    <property type="entry name" value="ENZYMATIC POLYPROTEIN-RELATED"/>
    <property type="match status" value="1"/>
</dbReference>
<dbReference type="EMBL" id="CP133622">
    <property type="protein sequence ID" value="WMV55254.1"/>
    <property type="molecule type" value="Genomic_DNA"/>
</dbReference>
<dbReference type="InterPro" id="IPR043502">
    <property type="entry name" value="DNA/RNA_pol_sf"/>
</dbReference>
<dbReference type="Pfam" id="PF17919">
    <property type="entry name" value="RT_RNaseH_2"/>
    <property type="match status" value="1"/>
</dbReference>
<gene>
    <name evidence="2" type="ORF">MTR67_048639</name>
</gene>
<dbReference type="Proteomes" id="UP001234989">
    <property type="component" value="Chromosome 11"/>
</dbReference>
<feature type="domain" description="Reverse transcriptase/retrotransposon-derived protein RNase H-like" evidence="1">
    <location>
        <begin position="13"/>
        <end position="69"/>
    </location>
</feature>
<organism evidence="2 3">
    <name type="scientific">Solanum verrucosum</name>
    <dbReference type="NCBI Taxonomy" id="315347"/>
    <lineage>
        <taxon>Eukaryota</taxon>
        <taxon>Viridiplantae</taxon>
        <taxon>Streptophyta</taxon>
        <taxon>Embryophyta</taxon>
        <taxon>Tracheophyta</taxon>
        <taxon>Spermatophyta</taxon>
        <taxon>Magnoliopsida</taxon>
        <taxon>eudicotyledons</taxon>
        <taxon>Gunneridae</taxon>
        <taxon>Pentapetalae</taxon>
        <taxon>asterids</taxon>
        <taxon>lamiids</taxon>
        <taxon>Solanales</taxon>
        <taxon>Solanaceae</taxon>
        <taxon>Solanoideae</taxon>
        <taxon>Solaneae</taxon>
        <taxon>Solanum</taxon>
    </lineage>
</organism>
<protein>
    <recommendedName>
        <fullName evidence="1">Reverse transcriptase/retrotransposon-derived protein RNase H-like domain-containing protein</fullName>
    </recommendedName>
</protein>
<dbReference type="PANTHER" id="PTHR34072:SF52">
    <property type="entry name" value="RIBONUCLEASE H"/>
    <property type="match status" value="1"/>
</dbReference>
<reference evidence="2" key="1">
    <citation type="submission" date="2023-08" db="EMBL/GenBank/DDBJ databases">
        <title>A de novo genome assembly of Solanum verrucosum Schlechtendal, a Mexican diploid species geographically isolated from the other diploid A-genome species in potato relatives.</title>
        <authorList>
            <person name="Hosaka K."/>
        </authorList>
    </citation>
    <scope>NUCLEOTIDE SEQUENCE</scope>
    <source>
        <tissue evidence="2">Young leaves</tissue>
    </source>
</reference>
<dbReference type="InterPro" id="IPR041577">
    <property type="entry name" value="RT_RNaseH_2"/>
</dbReference>
<keyword evidence="3" id="KW-1185">Reference proteome</keyword>
<evidence type="ECO:0000259" key="1">
    <source>
        <dbReference type="Pfam" id="PF17919"/>
    </source>
</evidence>
<feature type="non-terminal residue" evidence="2">
    <location>
        <position position="1"/>
    </location>
</feature>
<dbReference type="SUPFAM" id="SSF56672">
    <property type="entry name" value="DNA/RNA polymerases"/>
    <property type="match status" value="1"/>
</dbReference>
<dbReference type="AlphaFoldDB" id="A0AAF0V102"/>
<sequence length="159" mass="17899">VTTLTQKKIKFLWSEAYEESFQELKDRTISAPVLILLKGSDGFVVYCDATRIGLGCVLMQNGYDMSVLYHPDKVNVVADALSRLSMDIVAHVEEEKRELVHDVNRFSQLDVQLIDSNEGVVVHKGFESSFVFDVKVKQSLDPMVELKEVVLKNSAEAFS</sequence>
<evidence type="ECO:0000313" key="2">
    <source>
        <dbReference type="EMBL" id="WMV55254.1"/>
    </source>
</evidence>
<proteinExistence type="predicted"/>
<evidence type="ECO:0000313" key="3">
    <source>
        <dbReference type="Proteomes" id="UP001234989"/>
    </source>
</evidence>
<name>A0AAF0V102_SOLVR</name>